<dbReference type="OrthoDB" id="8021128at2"/>
<evidence type="ECO:0000313" key="3">
    <source>
        <dbReference type="Proteomes" id="UP000403266"/>
    </source>
</evidence>
<gene>
    <name evidence="2" type="ORF">FS320_38960</name>
</gene>
<dbReference type="EMBL" id="VOSK01000446">
    <property type="protein sequence ID" value="MPR30788.1"/>
    <property type="molecule type" value="Genomic_DNA"/>
</dbReference>
<reference evidence="2 3" key="1">
    <citation type="journal article" date="2019" name="Syst. Appl. Microbiol.">
        <title>Microvirga tunisiensis sp. nov., a root nodule symbiotic bacterium isolated from Lupinus micranthus and L. luteus grown in Northern Tunisia.</title>
        <authorList>
            <person name="Msaddak A."/>
            <person name="Rejili M."/>
            <person name="Duran D."/>
            <person name="Mars M."/>
            <person name="Palacios J.M."/>
            <person name="Ruiz-Argueso T."/>
            <person name="Rey L."/>
            <person name="Imperial J."/>
        </authorList>
    </citation>
    <scope>NUCLEOTIDE SEQUENCE [LARGE SCALE GENOMIC DNA]</scope>
    <source>
        <strain evidence="2 3">Lmie10</strain>
    </source>
</reference>
<evidence type="ECO:0000313" key="2">
    <source>
        <dbReference type="EMBL" id="MPR30788.1"/>
    </source>
</evidence>
<evidence type="ECO:0000256" key="1">
    <source>
        <dbReference type="SAM" id="MobiDB-lite"/>
    </source>
</evidence>
<name>A0A5N7MV69_9HYPH</name>
<dbReference type="Proteomes" id="UP000403266">
    <property type="component" value="Unassembled WGS sequence"/>
</dbReference>
<feature type="region of interest" description="Disordered" evidence="1">
    <location>
        <begin position="1"/>
        <end position="22"/>
    </location>
</feature>
<proteinExistence type="predicted"/>
<keyword evidence="3" id="KW-1185">Reference proteome</keyword>
<dbReference type="AlphaFoldDB" id="A0A5N7MV69"/>
<accession>A0A5N7MV69</accession>
<protein>
    <submittedName>
        <fullName evidence="2">Uncharacterized protein</fullName>
    </submittedName>
</protein>
<organism evidence="2 3">
    <name type="scientific">Microvirga tunisiensis</name>
    <dbReference type="NCBI Taxonomy" id="2108360"/>
    <lineage>
        <taxon>Bacteria</taxon>
        <taxon>Pseudomonadati</taxon>
        <taxon>Pseudomonadota</taxon>
        <taxon>Alphaproteobacteria</taxon>
        <taxon>Hyphomicrobiales</taxon>
        <taxon>Methylobacteriaceae</taxon>
        <taxon>Microvirga</taxon>
    </lineage>
</organism>
<dbReference type="RefSeq" id="WP_152717722.1">
    <property type="nucleotide sequence ID" value="NZ_VOSJ01000538.1"/>
</dbReference>
<comment type="caution">
    <text evidence="2">The sequence shown here is derived from an EMBL/GenBank/DDBJ whole genome shotgun (WGS) entry which is preliminary data.</text>
</comment>
<sequence>MQKRVDQSSRWVQKEAAKHTTPESMRQRIVFEQKQIQALMGTGLWGGPTENALKAHHELIRVLTERLAKFQ</sequence>